<dbReference type="EMBL" id="JACSDY010000003">
    <property type="protein sequence ID" value="KAF7432165.1"/>
    <property type="molecule type" value="Genomic_DNA"/>
</dbReference>
<comment type="caution">
    <text evidence="1">The sequence shown here is derived from an EMBL/GenBank/DDBJ whole genome shotgun (WGS) entry which is preliminary data.</text>
</comment>
<gene>
    <name evidence="1" type="ORF">H0235_005089</name>
</gene>
<accession>A0A834P8B3</accession>
<evidence type="ECO:0000313" key="1">
    <source>
        <dbReference type="EMBL" id="KAF7432165.1"/>
    </source>
</evidence>
<dbReference type="AlphaFoldDB" id="A0A834P8B3"/>
<protein>
    <submittedName>
        <fullName evidence="1">Uncharacterized protein</fullName>
    </submittedName>
</protein>
<dbReference type="Proteomes" id="UP000600918">
    <property type="component" value="Unassembled WGS sequence"/>
</dbReference>
<reference evidence="1" key="1">
    <citation type="journal article" date="2020" name="G3 (Bethesda)">
        <title>High-Quality Assemblies for Three Invasive Social Wasps from the &lt;i&gt;Vespula&lt;/i&gt; Genus.</title>
        <authorList>
            <person name="Harrop T.W.R."/>
            <person name="Guhlin J."/>
            <person name="McLaughlin G.M."/>
            <person name="Permina E."/>
            <person name="Stockwell P."/>
            <person name="Gilligan J."/>
            <person name="Le Lec M.F."/>
            <person name="Gruber M.A.M."/>
            <person name="Quinn O."/>
            <person name="Lovegrove M."/>
            <person name="Duncan E.J."/>
            <person name="Remnant E.J."/>
            <person name="Van Eeckhoven J."/>
            <person name="Graham B."/>
            <person name="Knapp R.A."/>
            <person name="Langford K.W."/>
            <person name="Kronenberg Z."/>
            <person name="Press M.O."/>
            <person name="Eacker S.M."/>
            <person name="Wilson-Rankin E.E."/>
            <person name="Purcell J."/>
            <person name="Lester P.J."/>
            <person name="Dearden P.K."/>
        </authorList>
    </citation>
    <scope>NUCLEOTIDE SEQUENCE</scope>
    <source>
        <strain evidence="1">Volc-1</strain>
    </source>
</reference>
<keyword evidence="2" id="KW-1185">Reference proteome</keyword>
<sequence>MGAATRRNEREKGFAIEKEIFPVNPDGEGALWLSRAQKLNAGLVHNGGDILFGVNSMLETLAPKQKKRKTEQHQQQHVGVFVFASKALVWTFGVPCIARLMRQKDKR</sequence>
<name>A0A834P8B3_VESPE</name>
<evidence type="ECO:0000313" key="2">
    <source>
        <dbReference type="Proteomes" id="UP000600918"/>
    </source>
</evidence>
<proteinExistence type="predicted"/>
<organism evidence="1 2">
    <name type="scientific">Vespula pensylvanica</name>
    <name type="common">Western yellow jacket</name>
    <name type="synonym">Wasp</name>
    <dbReference type="NCBI Taxonomy" id="30213"/>
    <lineage>
        <taxon>Eukaryota</taxon>
        <taxon>Metazoa</taxon>
        <taxon>Ecdysozoa</taxon>
        <taxon>Arthropoda</taxon>
        <taxon>Hexapoda</taxon>
        <taxon>Insecta</taxon>
        <taxon>Pterygota</taxon>
        <taxon>Neoptera</taxon>
        <taxon>Endopterygota</taxon>
        <taxon>Hymenoptera</taxon>
        <taxon>Apocrita</taxon>
        <taxon>Aculeata</taxon>
        <taxon>Vespoidea</taxon>
        <taxon>Vespidae</taxon>
        <taxon>Vespinae</taxon>
        <taxon>Vespula</taxon>
    </lineage>
</organism>